<dbReference type="HOGENOM" id="CLU_026673_20_1_1"/>
<proteinExistence type="inferred from homology"/>
<dbReference type="EC" id="1.1.1.1" evidence="3"/>
<evidence type="ECO:0000313" key="10">
    <source>
        <dbReference type="Proteomes" id="UP000053647"/>
    </source>
</evidence>
<dbReference type="FunFam" id="3.40.50.720:FF:000039">
    <property type="entry name" value="Alcohol dehydrogenase AdhP"/>
    <property type="match status" value="1"/>
</dbReference>
<dbReference type="GO" id="GO:0005737">
    <property type="term" value="C:cytoplasm"/>
    <property type="evidence" value="ECO:0007669"/>
    <property type="project" value="TreeGrafter"/>
</dbReference>
<dbReference type="SMART" id="SM00829">
    <property type="entry name" value="PKS_ER"/>
    <property type="match status" value="1"/>
</dbReference>
<evidence type="ECO:0000256" key="1">
    <source>
        <dbReference type="ARBA" id="ARBA00001947"/>
    </source>
</evidence>
<dbReference type="InterPro" id="IPR013154">
    <property type="entry name" value="ADH-like_N"/>
</dbReference>
<dbReference type="InterPro" id="IPR036291">
    <property type="entry name" value="NAD(P)-bd_dom_sf"/>
</dbReference>
<evidence type="ECO:0000256" key="5">
    <source>
        <dbReference type="ARBA" id="ARBA00022833"/>
    </source>
</evidence>
<dbReference type="CDD" id="cd08297">
    <property type="entry name" value="CAD3"/>
    <property type="match status" value="1"/>
</dbReference>
<dbReference type="Gene3D" id="3.40.50.720">
    <property type="entry name" value="NAD(P)-binding Rossmann-like Domain"/>
    <property type="match status" value="1"/>
</dbReference>
<name>A0A0C9TJX9_PAXIN</name>
<dbReference type="InterPro" id="IPR013149">
    <property type="entry name" value="ADH-like_C"/>
</dbReference>
<evidence type="ECO:0000313" key="9">
    <source>
        <dbReference type="EMBL" id="KIJ15955.1"/>
    </source>
</evidence>
<dbReference type="GO" id="GO:0046872">
    <property type="term" value="F:metal ion binding"/>
    <property type="evidence" value="ECO:0007669"/>
    <property type="project" value="UniProtKB-KW"/>
</dbReference>
<keyword evidence="4" id="KW-0479">Metal-binding</keyword>
<comment type="cofactor">
    <cofactor evidence="1">
        <name>Zn(2+)</name>
        <dbReference type="ChEBI" id="CHEBI:29105"/>
    </cofactor>
</comment>
<dbReference type="Proteomes" id="UP000053647">
    <property type="component" value="Unassembled WGS sequence"/>
</dbReference>
<keyword evidence="6" id="KW-0560">Oxidoreductase</keyword>
<dbReference type="GO" id="GO:0004022">
    <property type="term" value="F:alcohol dehydrogenase (NAD+) activity"/>
    <property type="evidence" value="ECO:0007669"/>
    <property type="project" value="UniProtKB-EC"/>
</dbReference>
<accession>A0A0C9TJX9</accession>
<reference evidence="10" key="2">
    <citation type="submission" date="2015-01" db="EMBL/GenBank/DDBJ databases">
        <title>Evolutionary Origins and Diversification of the Mycorrhizal Mutualists.</title>
        <authorList>
            <consortium name="DOE Joint Genome Institute"/>
            <consortium name="Mycorrhizal Genomics Consortium"/>
            <person name="Kohler A."/>
            <person name="Kuo A."/>
            <person name="Nagy L.G."/>
            <person name="Floudas D."/>
            <person name="Copeland A."/>
            <person name="Barry K.W."/>
            <person name="Cichocki N."/>
            <person name="Veneault-Fourrey C."/>
            <person name="LaButti K."/>
            <person name="Lindquist E.A."/>
            <person name="Lipzen A."/>
            <person name="Lundell T."/>
            <person name="Morin E."/>
            <person name="Murat C."/>
            <person name="Riley R."/>
            <person name="Ohm R."/>
            <person name="Sun H."/>
            <person name="Tunlid A."/>
            <person name="Henrissat B."/>
            <person name="Grigoriev I.V."/>
            <person name="Hibbett D.S."/>
            <person name="Martin F."/>
        </authorList>
    </citation>
    <scope>NUCLEOTIDE SEQUENCE [LARGE SCALE GENOMIC DNA]</scope>
    <source>
        <strain evidence="10">ATCC 200175</strain>
    </source>
</reference>
<keyword evidence="5" id="KW-0862">Zinc</keyword>
<organism evidence="9 10">
    <name type="scientific">Paxillus involutus ATCC 200175</name>
    <dbReference type="NCBI Taxonomy" id="664439"/>
    <lineage>
        <taxon>Eukaryota</taxon>
        <taxon>Fungi</taxon>
        <taxon>Dikarya</taxon>
        <taxon>Basidiomycota</taxon>
        <taxon>Agaricomycotina</taxon>
        <taxon>Agaricomycetes</taxon>
        <taxon>Agaricomycetidae</taxon>
        <taxon>Boletales</taxon>
        <taxon>Paxilineae</taxon>
        <taxon>Paxillaceae</taxon>
        <taxon>Paxillus</taxon>
    </lineage>
</organism>
<reference evidence="9 10" key="1">
    <citation type="submission" date="2014-06" db="EMBL/GenBank/DDBJ databases">
        <authorList>
            <consortium name="DOE Joint Genome Institute"/>
            <person name="Kuo A."/>
            <person name="Kohler A."/>
            <person name="Nagy L.G."/>
            <person name="Floudas D."/>
            <person name="Copeland A."/>
            <person name="Barry K.W."/>
            <person name="Cichocki N."/>
            <person name="Veneault-Fourrey C."/>
            <person name="LaButti K."/>
            <person name="Lindquist E.A."/>
            <person name="Lipzen A."/>
            <person name="Lundell T."/>
            <person name="Morin E."/>
            <person name="Murat C."/>
            <person name="Sun H."/>
            <person name="Tunlid A."/>
            <person name="Henrissat B."/>
            <person name="Grigoriev I.V."/>
            <person name="Hibbett D.S."/>
            <person name="Martin F."/>
            <person name="Nordberg H.P."/>
            <person name="Cantor M.N."/>
            <person name="Hua S.X."/>
        </authorList>
    </citation>
    <scope>NUCLEOTIDE SEQUENCE [LARGE SCALE GENOMIC DNA]</scope>
    <source>
        <strain evidence="9 10">ATCC 200175</strain>
    </source>
</reference>
<sequence length="360" mass="38766">MTYDIPTTQIAAVVSGPGKRIEIQRNVRVTQPSELKPGQCLVKLICTGVCHTDLHASRDDWPIKAKTPLIGGHEGIGEIVAIADNTESCPVVLGQRVGIKWIAYCCRDCEQCRKGLEQDCVNVELSGFGVDGTFCQYVQSWVHQVTPIPDSLDSYAAASILCAGLTVYRALKYCDAKIGDWIVIPGAGGGLGHLAVQYAVAMGMRVLSVDTGEEKKKLCLELGAEKWIDFKDIPDLVKGIRDACDGLGPHCAIVTSPYAAGYSQAVEYLRQGGTLMAVGLPGDANLEVSIFWTVIKSITIKGSYVGNRQDAIEAMEIAASGKVKVKYELKGLSKLQEVYEGLEQGRVAGRIVLECQSEGN</sequence>
<dbReference type="InterPro" id="IPR011032">
    <property type="entry name" value="GroES-like_sf"/>
</dbReference>
<evidence type="ECO:0000256" key="3">
    <source>
        <dbReference type="ARBA" id="ARBA00013190"/>
    </source>
</evidence>
<dbReference type="Pfam" id="PF08240">
    <property type="entry name" value="ADH_N"/>
    <property type="match status" value="1"/>
</dbReference>
<dbReference type="PANTHER" id="PTHR42940">
    <property type="entry name" value="ALCOHOL DEHYDROGENASE 1-RELATED"/>
    <property type="match status" value="1"/>
</dbReference>
<dbReference type="PANTHER" id="PTHR42940:SF3">
    <property type="entry name" value="ALCOHOL DEHYDROGENASE 1-RELATED"/>
    <property type="match status" value="1"/>
</dbReference>
<dbReference type="Pfam" id="PF00107">
    <property type="entry name" value="ADH_zinc_N"/>
    <property type="match status" value="1"/>
</dbReference>
<evidence type="ECO:0000256" key="4">
    <source>
        <dbReference type="ARBA" id="ARBA00022723"/>
    </source>
</evidence>
<gene>
    <name evidence="9" type="ORF">PAXINDRAFT_162946</name>
</gene>
<keyword evidence="7" id="KW-0520">NAD</keyword>
<evidence type="ECO:0000256" key="2">
    <source>
        <dbReference type="ARBA" id="ARBA00008072"/>
    </source>
</evidence>
<comment type="similarity">
    <text evidence="2">Belongs to the zinc-containing alcohol dehydrogenase family.</text>
</comment>
<keyword evidence="10" id="KW-1185">Reference proteome</keyword>
<dbReference type="SUPFAM" id="SSF51735">
    <property type="entry name" value="NAD(P)-binding Rossmann-fold domains"/>
    <property type="match status" value="1"/>
</dbReference>
<dbReference type="OrthoDB" id="1879366at2759"/>
<evidence type="ECO:0000259" key="8">
    <source>
        <dbReference type="SMART" id="SM00829"/>
    </source>
</evidence>
<dbReference type="InterPro" id="IPR020843">
    <property type="entry name" value="ER"/>
</dbReference>
<dbReference type="EMBL" id="KN819335">
    <property type="protein sequence ID" value="KIJ15955.1"/>
    <property type="molecule type" value="Genomic_DNA"/>
</dbReference>
<evidence type="ECO:0000256" key="6">
    <source>
        <dbReference type="ARBA" id="ARBA00023002"/>
    </source>
</evidence>
<dbReference type="SUPFAM" id="SSF50129">
    <property type="entry name" value="GroES-like"/>
    <property type="match status" value="1"/>
</dbReference>
<evidence type="ECO:0000256" key="7">
    <source>
        <dbReference type="ARBA" id="ARBA00023027"/>
    </source>
</evidence>
<dbReference type="Gene3D" id="3.90.180.10">
    <property type="entry name" value="Medium-chain alcohol dehydrogenases, catalytic domain"/>
    <property type="match status" value="1"/>
</dbReference>
<dbReference type="AlphaFoldDB" id="A0A0C9TJX9"/>
<protein>
    <recommendedName>
        <fullName evidence="3">alcohol dehydrogenase</fullName>
        <ecNumber evidence="3">1.1.1.1</ecNumber>
    </recommendedName>
</protein>
<feature type="domain" description="Enoyl reductase (ER)" evidence="8">
    <location>
        <begin position="16"/>
        <end position="353"/>
    </location>
</feature>